<protein>
    <submittedName>
        <fullName evidence="1">Uncharacterized protein</fullName>
    </submittedName>
</protein>
<name>A0A3N4J8W7_9PEZI</name>
<dbReference type="Proteomes" id="UP000276215">
    <property type="component" value="Unassembled WGS sequence"/>
</dbReference>
<gene>
    <name evidence="1" type="ORF">L873DRAFT_1816507</name>
</gene>
<dbReference type="AlphaFoldDB" id="A0A3N4J8W7"/>
<proteinExistence type="predicted"/>
<accession>A0A3N4J8W7</accession>
<reference evidence="1 2" key="1">
    <citation type="journal article" date="2018" name="Nat. Ecol. Evol.">
        <title>Pezizomycetes genomes reveal the molecular basis of ectomycorrhizal truffle lifestyle.</title>
        <authorList>
            <person name="Murat C."/>
            <person name="Payen T."/>
            <person name="Noel B."/>
            <person name="Kuo A."/>
            <person name="Morin E."/>
            <person name="Chen J."/>
            <person name="Kohler A."/>
            <person name="Krizsan K."/>
            <person name="Balestrini R."/>
            <person name="Da Silva C."/>
            <person name="Montanini B."/>
            <person name="Hainaut M."/>
            <person name="Levati E."/>
            <person name="Barry K.W."/>
            <person name="Belfiori B."/>
            <person name="Cichocki N."/>
            <person name="Clum A."/>
            <person name="Dockter R.B."/>
            <person name="Fauchery L."/>
            <person name="Guy J."/>
            <person name="Iotti M."/>
            <person name="Le Tacon F."/>
            <person name="Lindquist E.A."/>
            <person name="Lipzen A."/>
            <person name="Malagnac F."/>
            <person name="Mello A."/>
            <person name="Molinier V."/>
            <person name="Miyauchi S."/>
            <person name="Poulain J."/>
            <person name="Riccioni C."/>
            <person name="Rubini A."/>
            <person name="Sitrit Y."/>
            <person name="Splivallo R."/>
            <person name="Traeger S."/>
            <person name="Wang M."/>
            <person name="Zifcakova L."/>
            <person name="Wipf D."/>
            <person name="Zambonelli A."/>
            <person name="Paolocci F."/>
            <person name="Nowrousian M."/>
            <person name="Ottonello S."/>
            <person name="Baldrian P."/>
            <person name="Spatafora J.W."/>
            <person name="Henrissat B."/>
            <person name="Nagy L.G."/>
            <person name="Aury J.M."/>
            <person name="Wincker P."/>
            <person name="Grigoriev I.V."/>
            <person name="Bonfante P."/>
            <person name="Martin F.M."/>
        </authorList>
    </citation>
    <scope>NUCLEOTIDE SEQUENCE [LARGE SCALE GENOMIC DNA]</scope>
    <source>
        <strain evidence="1 2">120613-1</strain>
    </source>
</reference>
<dbReference type="EMBL" id="ML120460">
    <property type="protein sequence ID" value="RPA93101.1"/>
    <property type="molecule type" value="Genomic_DNA"/>
</dbReference>
<evidence type="ECO:0000313" key="2">
    <source>
        <dbReference type="Proteomes" id="UP000276215"/>
    </source>
</evidence>
<evidence type="ECO:0000313" key="1">
    <source>
        <dbReference type="EMBL" id="RPA93101.1"/>
    </source>
</evidence>
<keyword evidence="2" id="KW-1185">Reference proteome</keyword>
<sequence length="71" mass="8073">MVQEIRSVIAVETNNQRAQLLPQLQLVVANQLQEEEHPEWLTTNHIGESINQGNDANRVIRDDGREVMILG</sequence>
<organism evidence="1 2">
    <name type="scientific">Choiromyces venosus 120613-1</name>
    <dbReference type="NCBI Taxonomy" id="1336337"/>
    <lineage>
        <taxon>Eukaryota</taxon>
        <taxon>Fungi</taxon>
        <taxon>Dikarya</taxon>
        <taxon>Ascomycota</taxon>
        <taxon>Pezizomycotina</taxon>
        <taxon>Pezizomycetes</taxon>
        <taxon>Pezizales</taxon>
        <taxon>Tuberaceae</taxon>
        <taxon>Choiromyces</taxon>
    </lineage>
</organism>